<evidence type="ECO:0000313" key="1">
    <source>
        <dbReference type="EMBL" id="RTZ85255.1"/>
    </source>
</evidence>
<sequence>MSRTKLKNCDFSDFTSFQPIRKETGLFTKQASPRRSMAQDAQQNWMWIARAVSKESTETERTEKELSIIDGSF</sequence>
<evidence type="ECO:0000313" key="2">
    <source>
        <dbReference type="Proteomes" id="UP000287176"/>
    </source>
</evidence>
<organism evidence="1 2">
    <name type="scientific">SAR324 cluster bacterium</name>
    <dbReference type="NCBI Taxonomy" id="2024889"/>
    <lineage>
        <taxon>Bacteria</taxon>
        <taxon>Deltaproteobacteria</taxon>
        <taxon>SAR324 cluster</taxon>
    </lineage>
</organism>
<name>A0A432GNZ2_9DELT</name>
<reference evidence="1 2" key="1">
    <citation type="submission" date="2018-06" db="EMBL/GenBank/DDBJ databases">
        <title>Combined omics and stable isotope probing to characterize newly discovered Mariana Back-Arc vent microbial communities.</title>
        <authorList>
            <person name="Trembath-Reichert E."/>
            <person name="Huber J.A."/>
        </authorList>
    </citation>
    <scope>NUCLEOTIDE SEQUENCE [LARGE SCALE GENOMIC DNA]</scope>
    <source>
        <strain evidence="1">MAG 24</strain>
    </source>
</reference>
<accession>A0A432GNZ2</accession>
<dbReference type="EMBL" id="QNZI01000113">
    <property type="protein sequence ID" value="RTZ85255.1"/>
    <property type="molecule type" value="Genomic_DNA"/>
</dbReference>
<comment type="caution">
    <text evidence="1">The sequence shown here is derived from an EMBL/GenBank/DDBJ whole genome shotgun (WGS) entry which is preliminary data.</text>
</comment>
<gene>
    <name evidence="1" type="ORF">DSY94_04255</name>
</gene>
<proteinExistence type="predicted"/>
<dbReference type="AlphaFoldDB" id="A0A432GNZ2"/>
<protein>
    <submittedName>
        <fullName evidence="1">Uncharacterized protein</fullName>
    </submittedName>
</protein>
<dbReference type="Proteomes" id="UP000287176">
    <property type="component" value="Unassembled WGS sequence"/>
</dbReference>